<dbReference type="Pfam" id="PF25498">
    <property type="entry name" value="DUF7912"/>
    <property type="match status" value="1"/>
</dbReference>
<reference evidence="3 4" key="1">
    <citation type="submission" date="2023-10" db="EMBL/GenBank/DDBJ databases">
        <authorList>
            <person name="Maclean D."/>
            <person name="Macfadyen A."/>
        </authorList>
    </citation>
    <scope>NUCLEOTIDE SEQUENCE [LARGE SCALE GENOMIC DNA]</scope>
</reference>
<dbReference type="Proteomes" id="UP001314263">
    <property type="component" value="Unassembled WGS sequence"/>
</dbReference>
<feature type="compositionally biased region" description="Acidic residues" evidence="1">
    <location>
        <begin position="76"/>
        <end position="88"/>
    </location>
</feature>
<dbReference type="EMBL" id="CAUYUE010000014">
    <property type="protein sequence ID" value="CAK0786450.1"/>
    <property type="molecule type" value="Genomic_DNA"/>
</dbReference>
<sequence>MTAMHHVLDPGSCAGHLPGPRARAPLVPPRCSPLHKAAFHLQRSLALSREAGRGKRCNRSRRQVAAQDFPAATVDYDADSDSMDEFSSGDEAPASFSGYDSEDQGVEAVTQEGEADEKESELDEEEEPPIASTSGEGPFIEVAGMPSWGNAALDAAQSVLGMPELQGLQLYSFRAAAKRDRLYIRLDKLEDQYGSPTLDEVSIFSRNFYSALEAKVGEKAAGELSVEVSSPGAERIVRVPSELQRFQALPMLVTHEGEAEKGSQVLQLLELNTEAGTSVWGLANVRANRDKKQKLTKKQEAQRFEIPLSTIKQARLHLDA</sequence>
<organism evidence="3 4">
    <name type="scientific">Coccomyxa viridis</name>
    <dbReference type="NCBI Taxonomy" id="1274662"/>
    <lineage>
        <taxon>Eukaryota</taxon>
        <taxon>Viridiplantae</taxon>
        <taxon>Chlorophyta</taxon>
        <taxon>core chlorophytes</taxon>
        <taxon>Trebouxiophyceae</taxon>
        <taxon>Trebouxiophyceae incertae sedis</taxon>
        <taxon>Coccomyxaceae</taxon>
        <taxon>Coccomyxa</taxon>
    </lineage>
</organism>
<accession>A0AAV1IJR5</accession>
<feature type="domain" description="DUF7912" evidence="2">
    <location>
        <begin position="236"/>
        <end position="317"/>
    </location>
</feature>
<evidence type="ECO:0000313" key="3">
    <source>
        <dbReference type="EMBL" id="CAK0786450.1"/>
    </source>
</evidence>
<feature type="compositionally biased region" description="Acidic residues" evidence="1">
    <location>
        <begin position="113"/>
        <end position="128"/>
    </location>
</feature>
<name>A0AAV1IJR5_9CHLO</name>
<dbReference type="GO" id="GO:0042274">
    <property type="term" value="P:ribosomal small subunit biogenesis"/>
    <property type="evidence" value="ECO:0007669"/>
    <property type="project" value="InterPro"/>
</dbReference>
<keyword evidence="4" id="KW-1185">Reference proteome</keyword>
<evidence type="ECO:0000256" key="1">
    <source>
        <dbReference type="SAM" id="MobiDB-lite"/>
    </source>
</evidence>
<dbReference type="PANTHER" id="PTHR34544:SF3">
    <property type="entry name" value="OS07G0155200 PROTEIN"/>
    <property type="match status" value="1"/>
</dbReference>
<dbReference type="AlphaFoldDB" id="A0AAV1IJR5"/>
<dbReference type="PANTHER" id="PTHR34544">
    <property type="entry name" value="OSJNBA0006B20.18 PROTEIN"/>
    <property type="match status" value="1"/>
</dbReference>
<gene>
    <name evidence="3" type="ORF">CVIRNUC_009663</name>
</gene>
<dbReference type="InterPro" id="IPR057234">
    <property type="entry name" value="DUF7912"/>
</dbReference>
<proteinExistence type="inferred from homology"/>
<dbReference type="InterPro" id="IPR003728">
    <property type="entry name" value="Ribosome_maturation_RimP"/>
</dbReference>
<protein>
    <recommendedName>
        <fullName evidence="2">DUF7912 domain-containing protein</fullName>
    </recommendedName>
</protein>
<feature type="region of interest" description="Disordered" evidence="1">
    <location>
        <begin position="75"/>
        <end position="137"/>
    </location>
</feature>
<comment type="caution">
    <text evidence="3">The sequence shown here is derived from an EMBL/GenBank/DDBJ whole genome shotgun (WGS) entry which is preliminary data.</text>
</comment>
<evidence type="ECO:0000259" key="2">
    <source>
        <dbReference type="Pfam" id="PF25498"/>
    </source>
</evidence>
<dbReference type="HAMAP" id="MF_01077">
    <property type="entry name" value="RimP"/>
    <property type="match status" value="1"/>
</dbReference>
<evidence type="ECO:0000313" key="4">
    <source>
        <dbReference type="Proteomes" id="UP001314263"/>
    </source>
</evidence>